<feature type="compositionally biased region" description="Acidic residues" evidence="1">
    <location>
        <begin position="20"/>
        <end position="32"/>
    </location>
</feature>
<organism evidence="2">
    <name type="scientific">Guillardia theta</name>
    <name type="common">Cryptophyte</name>
    <name type="synonym">Cryptomonas phi</name>
    <dbReference type="NCBI Taxonomy" id="55529"/>
    <lineage>
        <taxon>Eukaryota</taxon>
        <taxon>Cryptophyceae</taxon>
        <taxon>Pyrenomonadales</taxon>
        <taxon>Geminigeraceae</taxon>
        <taxon>Guillardia</taxon>
    </lineage>
</organism>
<evidence type="ECO:0000313" key="2">
    <source>
        <dbReference type="EMBL" id="CAE2342448.1"/>
    </source>
</evidence>
<name>A0A7S4PQD4_GUITH</name>
<feature type="compositionally biased region" description="Basic and acidic residues" evidence="1">
    <location>
        <begin position="33"/>
        <end position="56"/>
    </location>
</feature>
<reference evidence="2" key="1">
    <citation type="submission" date="2021-01" db="EMBL/GenBank/DDBJ databases">
        <authorList>
            <person name="Corre E."/>
            <person name="Pelletier E."/>
            <person name="Niang G."/>
            <person name="Scheremetjew M."/>
            <person name="Finn R."/>
            <person name="Kale V."/>
            <person name="Holt S."/>
            <person name="Cochrane G."/>
            <person name="Meng A."/>
            <person name="Brown T."/>
            <person name="Cohen L."/>
        </authorList>
    </citation>
    <scope>NUCLEOTIDE SEQUENCE</scope>
    <source>
        <strain evidence="2">CCMP 2712</strain>
    </source>
</reference>
<dbReference type="EMBL" id="HBKN01051832">
    <property type="protein sequence ID" value="CAE2342448.1"/>
    <property type="molecule type" value="Transcribed_RNA"/>
</dbReference>
<evidence type="ECO:0000256" key="1">
    <source>
        <dbReference type="SAM" id="MobiDB-lite"/>
    </source>
</evidence>
<feature type="region of interest" description="Disordered" evidence="1">
    <location>
        <begin position="1"/>
        <end position="56"/>
    </location>
</feature>
<proteinExistence type="predicted"/>
<dbReference type="AlphaFoldDB" id="A0A7S4PQD4"/>
<sequence length="138" mass="16104">MKGDRPQWVFDTTVEHRDEGEDVLEEEKEEEIEERRRTGAGQERSRLPKEKKRTTLREEKVDEVIRERDQLRAELEALKGIYSSGPSRHLNSHSSARESLPQDPSSTSSEHLTRWLLAQNFMLSKQVEDFTAQGRGRE</sequence>
<accession>A0A7S4PQD4</accession>
<gene>
    <name evidence="2" type="ORF">GTHE00462_LOCUS40443</name>
</gene>
<feature type="region of interest" description="Disordered" evidence="1">
    <location>
        <begin position="81"/>
        <end position="111"/>
    </location>
</feature>
<protein>
    <submittedName>
        <fullName evidence="2">Uncharacterized protein</fullName>
    </submittedName>
</protein>